<evidence type="ECO:0000313" key="2">
    <source>
        <dbReference type="EMBL" id="KAK2856438.1"/>
    </source>
</evidence>
<protein>
    <submittedName>
        <fullName evidence="2">Uncharacterized protein</fullName>
    </submittedName>
</protein>
<gene>
    <name evidence="2" type="ORF">Q5P01_005173</name>
</gene>
<evidence type="ECO:0000313" key="3">
    <source>
        <dbReference type="Proteomes" id="UP001187415"/>
    </source>
</evidence>
<name>A0AA88NC25_CHASR</name>
<dbReference type="EMBL" id="JAUPFM010000003">
    <property type="protein sequence ID" value="KAK2856438.1"/>
    <property type="molecule type" value="Genomic_DNA"/>
</dbReference>
<comment type="caution">
    <text evidence="2">The sequence shown here is derived from an EMBL/GenBank/DDBJ whole genome shotgun (WGS) entry which is preliminary data.</text>
</comment>
<dbReference type="AlphaFoldDB" id="A0AA88NC25"/>
<proteinExistence type="inferred from homology"/>
<dbReference type="GO" id="GO:0006574">
    <property type="term" value="P:L-valine catabolic process"/>
    <property type="evidence" value="ECO:0007669"/>
    <property type="project" value="TreeGrafter"/>
</dbReference>
<evidence type="ECO:0000256" key="1">
    <source>
        <dbReference type="ARBA" id="ARBA00009986"/>
    </source>
</evidence>
<dbReference type="PANTHER" id="PTHR43866:SF3">
    <property type="entry name" value="METHYLMALONATE-SEMIALDEHYDE DEHYDROGENASE [ACYLATING], MITOCHONDRIAL"/>
    <property type="match status" value="1"/>
</dbReference>
<dbReference type="GO" id="GO:0004491">
    <property type="term" value="F:methylmalonate-semialdehyde dehydrogenase (acylating, NAD) activity"/>
    <property type="evidence" value="ECO:0007669"/>
    <property type="project" value="InterPro"/>
</dbReference>
<dbReference type="InterPro" id="IPR010061">
    <property type="entry name" value="MeMal-semiAld_DH"/>
</dbReference>
<accession>A0AA88NC25</accession>
<dbReference type="GO" id="GO:0005739">
    <property type="term" value="C:mitochondrion"/>
    <property type="evidence" value="ECO:0007669"/>
    <property type="project" value="TreeGrafter"/>
</dbReference>
<dbReference type="GO" id="GO:0006210">
    <property type="term" value="P:thymine catabolic process"/>
    <property type="evidence" value="ECO:0007669"/>
    <property type="project" value="TreeGrafter"/>
</dbReference>
<dbReference type="PANTHER" id="PTHR43866">
    <property type="entry name" value="MALONATE-SEMIALDEHYDE DEHYDROGENASE"/>
    <property type="match status" value="1"/>
</dbReference>
<dbReference type="Proteomes" id="UP001187415">
    <property type="component" value="Unassembled WGS sequence"/>
</dbReference>
<organism evidence="2 3">
    <name type="scientific">Channa striata</name>
    <name type="common">Snakehead murrel</name>
    <name type="synonym">Ophicephalus striatus</name>
    <dbReference type="NCBI Taxonomy" id="64152"/>
    <lineage>
        <taxon>Eukaryota</taxon>
        <taxon>Metazoa</taxon>
        <taxon>Chordata</taxon>
        <taxon>Craniata</taxon>
        <taxon>Vertebrata</taxon>
        <taxon>Euteleostomi</taxon>
        <taxon>Actinopterygii</taxon>
        <taxon>Neopterygii</taxon>
        <taxon>Teleostei</taxon>
        <taxon>Neoteleostei</taxon>
        <taxon>Acanthomorphata</taxon>
        <taxon>Anabantaria</taxon>
        <taxon>Anabantiformes</taxon>
        <taxon>Channoidei</taxon>
        <taxon>Channidae</taxon>
        <taxon>Channa</taxon>
    </lineage>
</organism>
<dbReference type="SUPFAM" id="SSF53720">
    <property type="entry name" value="ALDH-like"/>
    <property type="match status" value="1"/>
</dbReference>
<sequence>MMNNYSSLLNRKPTIKLFIDGKFVESSTTEWLDIHNPATNEMQLIKHNIKELTNILSLEEATTLADAEGDVFRGLSL</sequence>
<keyword evidence="3" id="KW-1185">Reference proteome</keyword>
<comment type="similarity">
    <text evidence="1">Belongs to the aldehyde dehydrogenase family.</text>
</comment>
<reference evidence="2" key="1">
    <citation type="submission" date="2023-07" db="EMBL/GenBank/DDBJ databases">
        <title>Chromosome-level Genome Assembly of Striped Snakehead (Channa striata).</title>
        <authorList>
            <person name="Liu H."/>
        </authorList>
    </citation>
    <scope>NUCLEOTIDE SEQUENCE</scope>
    <source>
        <strain evidence="2">Gz</strain>
        <tissue evidence="2">Muscle</tissue>
    </source>
</reference>
<dbReference type="InterPro" id="IPR016161">
    <property type="entry name" value="Ald_DH/histidinol_DH"/>
</dbReference>